<proteinExistence type="predicted"/>
<dbReference type="Proteomes" id="UP000292957">
    <property type="component" value="Unassembled WGS sequence"/>
</dbReference>
<evidence type="ECO:0000313" key="2">
    <source>
        <dbReference type="EMBL" id="TBU28537.1"/>
    </source>
</evidence>
<dbReference type="PANTHER" id="PTHR17630">
    <property type="entry name" value="DIENELACTONE HYDROLASE"/>
    <property type="match status" value="1"/>
</dbReference>
<evidence type="ECO:0000259" key="1">
    <source>
        <dbReference type="Pfam" id="PF01738"/>
    </source>
</evidence>
<dbReference type="EMBL" id="ML143421">
    <property type="protein sequence ID" value="TBU28537.1"/>
    <property type="molecule type" value="Genomic_DNA"/>
</dbReference>
<protein>
    <submittedName>
        <fullName evidence="2">Alpha/beta-hydrolase</fullName>
    </submittedName>
</protein>
<keyword evidence="2" id="KW-0378">Hydrolase</keyword>
<organism evidence="2">
    <name type="scientific">Dichomitus squalens</name>
    <dbReference type="NCBI Taxonomy" id="114155"/>
    <lineage>
        <taxon>Eukaryota</taxon>
        <taxon>Fungi</taxon>
        <taxon>Dikarya</taxon>
        <taxon>Basidiomycota</taxon>
        <taxon>Agaricomycotina</taxon>
        <taxon>Agaricomycetes</taxon>
        <taxon>Polyporales</taxon>
        <taxon>Polyporaceae</taxon>
        <taxon>Dichomitus</taxon>
    </lineage>
</organism>
<dbReference type="InterPro" id="IPR002925">
    <property type="entry name" value="Dienelactn_hydro"/>
</dbReference>
<accession>A0A4Q9MN54</accession>
<name>A0A4Q9MN54_9APHY</name>
<dbReference type="GO" id="GO:0016787">
    <property type="term" value="F:hydrolase activity"/>
    <property type="evidence" value="ECO:0007669"/>
    <property type="project" value="UniProtKB-KW"/>
</dbReference>
<dbReference type="Pfam" id="PF01738">
    <property type="entry name" value="DLH"/>
    <property type="match status" value="1"/>
</dbReference>
<reference evidence="2" key="1">
    <citation type="submission" date="2019-01" db="EMBL/GenBank/DDBJ databases">
        <title>Draft genome sequences of three monokaryotic isolates of the white-rot basidiomycete fungus Dichomitus squalens.</title>
        <authorList>
            <consortium name="DOE Joint Genome Institute"/>
            <person name="Lopez S.C."/>
            <person name="Andreopoulos B."/>
            <person name="Pangilinan J."/>
            <person name="Lipzen A."/>
            <person name="Riley R."/>
            <person name="Ahrendt S."/>
            <person name="Ng V."/>
            <person name="Barry K."/>
            <person name="Daum C."/>
            <person name="Grigoriev I.V."/>
            <person name="Hilden K.S."/>
            <person name="Makela M.R."/>
            <person name="de Vries R.P."/>
        </authorList>
    </citation>
    <scope>NUCLEOTIDE SEQUENCE [LARGE SCALE GENOMIC DNA]</scope>
    <source>
        <strain evidence="2">OM18370.1</strain>
    </source>
</reference>
<dbReference type="InterPro" id="IPR029058">
    <property type="entry name" value="AB_hydrolase_fold"/>
</dbReference>
<sequence length="279" mass="30410">MSCPDCVTGSVHQGTPTGTEVKVGDIDTYAVGPEDSKRIIVIGVDIFGWKFVNTRLLADEYASAGFRVLIPDLFSGWELPHWTLNANDPTNDKKSLFTRYVAVPTSLFLLVPFVISNQPKQVGIITKLTSALRSSHTNAKIGYVGFCWGGRFAITQNALFDATVACHPSLVKFPTELDAISKPFSLAVAASDKHYDGKRADETKKILEGKGLKDVEVRVYEGVNHGWTSRANLSVEVQAKAKEEAVRQVVGWFEKYLIQSADPAASGNLEAESTSAPVF</sequence>
<feature type="domain" description="Dienelactone hydrolase" evidence="1">
    <location>
        <begin position="26"/>
        <end position="257"/>
    </location>
</feature>
<dbReference type="OrthoDB" id="10019231at2759"/>
<dbReference type="PANTHER" id="PTHR17630:SF105">
    <property type="entry name" value="DIENELACTONE HYDROLASE FAMILY PROTEIN (AFU_ORTHOLOGUE AFUA_4G08790)"/>
    <property type="match status" value="1"/>
</dbReference>
<dbReference type="SUPFAM" id="SSF53474">
    <property type="entry name" value="alpha/beta-Hydrolases"/>
    <property type="match status" value="1"/>
</dbReference>
<dbReference type="AlphaFoldDB" id="A0A4Q9MN54"/>
<gene>
    <name evidence="2" type="ORF">BD311DRAFT_722486</name>
</gene>
<dbReference type="Gene3D" id="3.40.50.1820">
    <property type="entry name" value="alpha/beta hydrolase"/>
    <property type="match status" value="1"/>
</dbReference>